<dbReference type="PANTHER" id="PTHR35580">
    <property type="entry name" value="CELL SURFACE GLYCOPROTEIN (S-LAYER PROTEIN)-LIKE PROTEIN"/>
    <property type="match status" value="1"/>
</dbReference>
<organism evidence="2 3">
    <name type="scientific">Leptospira kanakyensis</name>
    <dbReference type="NCBI Taxonomy" id="2484968"/>
    <lineage>
        <taxon>Bacteria</taxon>
        <taxon>Pseudomonadati</taxon>
        <taxon>Spirochaetota</taxon>
        <taxon>Spirochaetia</taxon>
        <taxon>Leptospirales</taxon>
        <taxon>Leptospiraceae</taxon>
        <taxon>Leptospira</taxon>
    </lineage>
</organism>
<accession>A0A6N4PYK4</accession>
<keyword evidence="1" id="KW-0732">Signal</keyword>
<dbReference type="AlphaFoldDB" id="A0A6N4PYK4"/>
<protein>
    <recommendedName>
        <fullName evidence="4">Beta-propeller repeat protein</fullName>
    </recommendedName>
</protein>
<evidence type="ECO:0000313" key="2">
    <source>
        <dbReference type="EMBL" id="TGK69885.1"/>
    </source>
</evidence>
<proteinExistence type="predicted"/>
<evidence type="ECO:0000256" key="1">
    <source>
        <dbReference type="SAM" id="SignalP"/>
    </source>
</evidence>
<reference evidence="2" key="1">
    <citation type="journal article" date="2019" name="PLoS Negl. Trop. Dis.">
        <title>Revisiting the worldwide diversity of Leptospira species in the environment.</title>
        <authorList>
            <person name="Vincent A.T."/>
            <person name="Schiettekatte O."/>
            <person name="Bourhy P."/>
            <person name="Veyrier F.J."/>
            <person name="Picardeau M."/>
        </authorList>
    </citation>
    <scope>NUCLEOTIDE SEQUENCE [LARGE SCALE GENOMIC DNA]</scope>
    <source>
        <strain evidence="2">201800293</strain>
    </source>
</reference>
<evidence type="ECO:0008006" key="4">
    <source>
        <dbReference type="Google" id="ProtNLM"/>
    </source>
</evidence>
<evidence type="ECO:0000313" key="3">
    <source>
        <dbReference type="Proteomes" id="UP000297239"/>
    </source>
</evidence>
<feature type="signal peptide" evidence="1">
    <location>
        <begin position="1"/>
        <end position="21"/>
    </location>
</feature>
<dbReference type="RefSeq" id="WP_135635368.1">
    <property type="nucleotide sequence ID" value="NZ_RQFE01000024.1"/>
</dbReference>
<feature type="chain" id="PRO_5026976908" description="Beta-propeller repeat protein" evidence="1">
    <location>
        <begin position="22"/>
        <end position="526"/>
    </location>
</feature>
<dbReference type="PANTHER" id="PTHR35580:SF1">
    <property type="entry name" value="PHYTASE-LIKE DOMAIN-CONTAINING PROTEIN"/>
    <property type="match status" value="1"/>
</dbReference>
<dbReference type="EMBL" id="RQFF01000030">
    <property type="protein sequence ID" value="TGK69885.1"/>
    <property type="molecule type" value="Genomic_DNA"/>
</dbReference>
<gene>
    <name evidence="2" type="ORF">EHQ18_13990</name>
</gene>
<name>A0A6N4PYK4_9LEPT</name>
<comment type="caution">
    <text evidence="2">The sequence shown here is derived from an EMBL/GenBank/DDBJ whole genome shotgun (WGS) entry which is preliminary data.</text>
</comment>
<dbReference type="InterPro" id="IPR052918">
    <property type="entry name" value="Motility_Chemotaxis_Reg"/>
</dbReference>
<dbReference type="Proteomes" id="UP000297239">
    <property type="component" value="Unassembled WGS sequence"/>
</dbReference>
<dbReference type="OrthoDB" id="344059at2"/>
<keyword evidence="3" id="KW-1185">Reference proteome</keyword>
<sequence>MKLYSRKTQVIFCFLSFLFLAGCQNFKGNNPCDPRSNSYSESFLLKLSQGGVFDFCGLSVDSDNLGIASWARTVTRAEKPSRISFLANDMVGNIYGVGIIEGNSEFSFGNQVNATGSFSTGTNLYIIKYDSFGNAIWSKTVASGTNNSLFNSVAVDPSGNVYAAGTISQTGSYNFGNGITANGGGAENFLLVKYNANGDAIWAKSIVSTTNSTNFSTVAVDSLGNVYAAGFLTGAGTYSFGNGVSETITHSGDTGFLIKYDSSGNTIWVKAVLGSSTDSAFNSVVLDSTGNLVVAGRITGLSNFDFGSGITITGKSTFQNLLIAKYTTSGQTVWAKTVESATNRTVFTALTADRLGNTYSGGLTIGSGLVSLGDGVSVNGTFSLNNFLLVKYDSYGITKWARSTIEGPENSIVLGLTSDLRSNVYAAGNIVGTGKYSFGNGISLNGNASDSNYLLMRFNSDGVPKWARSVVSGNQLTRYFAASTDGFGNLYAGGTIYGNEVFTFGNRVSAQGAYSAGINQVLVQYR</sequence>
<dbReference type="PROSITE" id="PS51257">
    <property type="entry name" value="PROKAR_LIPOPROTEIN"/>
    <property type="match status" value="1"/>
</dbReference>